<dbReference type="Pfam" id="PF13855">
    <property type="entry name" value="LRR_8"/>
    <property type="match status" value="1"/>
</dbReference>
<dbReference type="AlphaFoldDB" id="A0A4S4DQS7"/>
<accession>A0A4S4DQS7</accession>
<keyword evidence="3" id="KW-1003">Cell membrane</keyword>
<dbReference type="InterPro" id="IPR032675">
    <property type="entry name" value="LRR_dom_sf"/>
</dbReference>
<dbReference type="SUPFAM" id="SSF52058">
    <property type="entry name" value="L domain-like"/>
    <property type="match status" value="2"/>
</dbReference>
<organism evidence="13 14">
    <name type="scientific">Camellia sinensis var. sinensis</name>
    <name type="common">China tea</name>
    <dbReference type="NCBI Taxonomy" id="542762"/>
    <lineage>
        <taxon>Eukaryota</taxon>
        <taxon>Viridiplantae</taxon>
        <taxon>Streptophyta</taxon>
        <taxon>Embryophyta</taxon>
        <taxon>Tracheophyta</taxon>
        <taxon>Spermatophyta</taxon>
        <taxon>Magnoliopsida</taxon>
        <taxon>eudicotyledons</taxon>
        <taxon>Gunneridae</taxon>
        <taxon>Pentapetalae</taxon>
        <taxon>asterids</taxon>
        <taxon>Ericales</taxon>
        <taxon>Theaceae</taxon>
        <taxon>Camellia</taxon>
    </lineage>
</organism>
<comment type="caution">
    <text evidence="13">The sequence shown here is derived from an EMBL/GenBank/DDBJ whole genome shotgun (WGS) entry which is preliminary data.</text>
</comment>
<dbReference type="InterPro" id="IPR046956">
    <property type="entry name" value="RLP23-like"/>
</dbReference>
<dbReference type="PANTHER" id="PTHR48063">
    <property type="entry name" value="LRR RECEPTOR-LIKE KINASE"/>
    <property type="match status" value="1"/>
</dbReference>
<evidence type="ECO:0000256" key="9">
    <source>
        <dbReference type="ARBA" id="ARBA00023136"/>
    </source>
</evidence>
<proteinExistence type="inferred from homology"/>
<keyword evidence="4" id="KW-0433">Leucine-rich repeat</keyword>
<dbReference type="Pfam" id="PF00560">
    <property type="entry name" value="LRR_1"/>
    <property type="match status" value="4"/>
</dbReference>
<evidence type="ECO:0000256" key="7">
    <source>
        <dbReference type="ARBA" id="ARBA00022737"/>
    </source>
</evidence>
<dbReference type="FunFam" id="3.80.10.10:FF:001347">
    <property type="entry name" value="LRR receptor-like serine/threonine-protein kinase GSO2"/>
    <property type="match status" value="1"/>
</dbReference>
<dbReference type="SMART" id="SM00369">
    <property type="entry name" value="LRR_TYP"/>
    <property type="match status" value="7"/>
</dbReference>
<evidence type="ECO:0000259" key="12">
    <source>
        <dbReference type="Pfam" id="PF23598"/>
    </source>
</evidence>
<evidence type="ECO:0000256" key="4">
    <source>
        <dbReference type="ARBA" id="ARBA00022614"/>
    </source>
</evidence>
<evidence type="ECO:0000313" key="13">
    <source>
        <dbReference type="EMBL" id="THG05449.1"/>
    </source>
</evidence>
<name>A0A4S4DQS7_CAMSN</name>
<keyword evidence="11" id="KW-0325">Glycoprotein</keyword>
<evidence type="ECO:0000256" key="10">
    <source>
        <dbReference type="ARBA" id="ARBA00023170"/>
    </source>
</evidence>
<evidence type="ECO:0000313" key="14">
    <source>
        <dbReference type="Proteomes" id="UP000306102"/>
    </source>
</evidence>
<dbReference type="InterPro" id="IPR001611">
    <property type="entry name" value="Leu-rich_rpt"/>
</dbReference>
<evidence type="ECO:0000256" key="3">
    <source>
        <dbReference type="ARBA" id="ARBA00022475"/>
    </source>
</evidence>
<dbReference type="GO" id="GO:0051707">
    <property type="term" value="P:response to other organism"/>
    <property type="evidence" value="ECO:0007669"/>
    <property type="project" value="UniProtKB-ARBA"/>
</dbReference>
<evidence type="ECO:0000256" key="6">
    <source>
        <dbReference type="ARBA" id="ARBA00022729"/>
    </source>
</evidence>
<reference evidence="13 14" key="1">
    <citation type="journal article" date="2018" name="Proc. Natl. Acad. Sci. U.S.A.">
        <title>Draft genome sequence of Camellia sinensis var. sinensis provides insights into the evolution of the tea genome and tea quality.</title>
        <authorList>
            <person name="Wei C."/>
            <person name="Yang H."/>
            <person name="Wang S."/>
            <person name="Zhao J."/>
            <person name="Liu C."/>
            <person name="Gao L."/>
            <person name="Xia E."/>
            <person name="Lu Y."/>
            <person name="Tai Y."/>
            <person name="She G."/>
            <person name="Sun J."/>
            <person name="Cao H."/>
            <person name="Tong W."/>
            <person name="Gao Q."/>
            <person name="Li Y."/>
            <person name="Deng W."/>
            <person name="Jiang X."/>
            <person name="Wang W."/>
            <person name="Chen Q."/>
            <person name="Zhang S."/>
            <person name="Li H."/>
            <person name="Wu J."/>
            <person name="Wang P."/>
            <person name="Li P."/>
            <person name="Shi C."/>
            <person name="Zheng F."/>
            <person name="Jian J."/>
            <person name="Huang B."/>
            <person name="Shan D."/>
            <person name="Shi M."/>
            <person name="Fang C."/>
            <person name="Yue Y."/>
            <person name="Li F."/>
            <person name="Li D."/>
            <person name="Wei S."/>
            <person name="Han B."/>
            <person name="Jiang C."/>
            <person name="Yin Y."/>
            <person name="Xia T."/>
            <person name="Zhang Z."/>
            <person name="Bennetzen J.L."/>
            <person name="Zhao S."/>
            <person name="Wan X."/>
        </authorList>
    </citation>
    <scope>NUCLEOTIDE SEQUENCE [LARGE SCALE GENOMIC DNA]</scope>
    <source>
        <strain evidence="14">cv. Shuchazao</strain>
        <tissue evidence="13">Leaf</tissue>
    </source>
</reference>
<dbReference type="Gene3D" id="3.80.10.10">
    <property type="entry name" value="Ribonuclease Inhibitor"/>
    <property type="match status" value="3"/>
</dbReference>
<evidence type="ECO:0000256" key="5">
    <source>
        <dbReference type="ARBA" id="ARBA00022692"/>
    </source>
</evidence>
<gene>
    <name evidence="13" type="ORF">TEA_008151</name>
</gene>
<dbReference type="InterPro" id="IPR003591">
    <property type="entry name" value="Leu-rich_rpt_typical-subtyp"/>
</dbReference>
<keyword evidence="10" id="KW-0675">Receptor</keyword>
<dbReference type="FunFam" id="3.80.10.10:FF:000095">
    <property type="entry name" value="LRR receptor-like serine/threonine-protein kinase GSO1"/>
    <property type="match status" value="1"/>
</dbReference>
<evidence type="ECO:0000256" key="8">
    <source>
        <dbReference type="ARBA" id="ARBA00022989"/>
    </source>
</evidence>
<dbReference type="EMBL" id="SDRB02010607">
    <property type="protein sequence ID" value="THG05449.1"/>
    <property type="molecule type" value="Genomic_DNA"/>
</dbReference>
<keyword evidence="9" id="KW-0472">Membrane</keyword>
<keyword evidence="6" id="KW-0732">Signal</keyword>
<dbReference type="Pfam" id="PF23598">
    <property type="entry name" value="LRR_14"/>
    <property type="match status" value="1"/>
</dbReference>
<comment type="similarity">
    <text evidence="2">Belongs to the RLP family.</text>
</comment>
<dbReference type="InterPro" id="IPR055414">
    <property type="entry name" value="LRR_R13L4/SHOC2-like"/>
</dbReference>
<keyword evidence="5" id="KW-0812">Transmembrane</keyword>
<sequence>MTNLSHLDLSCNSLNSTIPSWLYSFSRLEVLNLGSNRLEGRLPIPNSIGNLASLYSLDLSYNGLEGRLPNSIGNLASLEILELSYNGLEESLPRSLGNLCNLRHIGLSHNKFSGELFTSSSKCIAIHALEDMFLNGNKLSGPIPETLGRLTSLNTLSLEDNQLNGTLPQSLGHLSKLSGVDVSNNLLEGTVSEVHFTNLANLWKFHASGNWLTLKVSPDWIPPFQLLAVELRSWHLGPKFPIWLQSQKQLQLIDLSCTGISDRIPTWFWNLSSSTTHLNLSHNQLYGEISYIPYDLGRVFLSSNNLNGTLPRLSSNLIQLDLSKKLFSGEISHLLCNGNKEENLLLILVLKENFLSGEIPDCWMAWTSMRVIDMGNNNLTGNIPSSMGHLGSLQSLHLRNNHLSGEISSSLQNCNNLVMVDLSENEFIGSIPTWMGERLLHLIVLILRSNKLDGMIPLELCRISSLKILDLSNNNLSGAMPWCINNITAMAMKPNSSDFMHRGGGGGGSNYQYDKILTLVASVDLSNNNLSGNIPEELTGLLGLLSLNLSGNHLIGVIPKKMGDMVSLESLDLSKTKFVVKSYHIY</sequence>
<keyword evidence="8" id="KW-1133">Transmembrane helix</keyword>
<dbReference type="FunFam" id="3.80.10.10:FF:000383">
    <property type="entry name" value="Leucine-rich repeat receptor protein kinase EMS1"/>
    <property type="match status" value="1"/>
</dbReference>
<dbReference type="STRING" id="542762.A0A4S4DQS7"/>
<dbReference type="GO" id="GO:0005886">
    <property type="term" value="C:plasma membrane"/>
    <property type="evidence" value="ECO:0007669"/>
    <property type="project" value="UniProtKB-SubCell"/>
</dbReference>
<dbReference type="Proteomes" id="UP000306102">
    <property type="component" value="Unassembled WGS sequence"/>
</dbReference>
<protein>
    <recommendedName>
        <fullName evidence="12">Disease resistance R13L4/SHOC-2-like LRR domain-containing protein</fullName>
    </recommendedName>
</protein>
<keyword evidence="7" id="KW-0677">Repeat</keyword>
<keyword evidence="14" id="KW-1185">Reference proteome</keyword>
<evidence type="ECO:0000256" key="11">
    <source>
        <dbReference type="ARBA" id="ARBA00023180"/>
    </source>
</evidence>
<comment type="subcellular location">
    <subcellularLocation>
        <location evidence="1">Cell membrane</location>
        <topology evidence="1">Single-pass type I membrane protein</topology>
    </subcellularLocation>
</comment>
<feature type="domain" description="Disease resistance R13L4/SHOC-2-like LRR" evidence="12">
    <location>
        <begin position="21"/>
        <end position="226"/>
    </location>
</feature>
<evidence type="ECO:0000256" key="2">
    <source>
        <dbReference type="ARBA" id="ARBA00009592"/>
    </source>
</evidence>
<dbReference type="PRINTS" id="PR00019">
    <property type="entry name" value="LEURICHRPT"/>
</dbReference>
<evidence type="ECO:0000256" key="1">
    <source>
        <dbReference type="ARBA" id="ARBA00004251"/>
    </source>
</evidence>
<dbReference type="GO" id="GO:0006952">
    <property type="term" value="P:defense response"/>
    <property type="evidence" value="ECO:0007669"/>
    <property type="project" value="UniProtKB-ARBA"/>
</dbReference>
<dbReference type="PANTHER" id="PTHR48063:SF112">
    <property type="entry name" value="RECEPTOR LIKE PROTEIN 30-LIKE"/>
    <property type="match status" value="1"/>
</dbReference>